<dbReference type="RefSeq" id="WP_153972002.1">
    <property type="nucleotide sequence ID" value="NZ_JACRWE010000002.1"/>
</dbReference>
<keyword evidence="2" id="KW-1185">Reference proteome</keyword>
<sequence length="95" mass="11065">MITIEDIKDYLGIDYEDLAITIRLKHLKRVADLYLEGALGIDYPQEDERVKEIALIIIEDLYDNHSLNDKVSGNVRRLINDFSLQIKCDMKRKKG</sequence>
<gene>
    <name evidence="1" type="ORF">H8923_06325</name>
</gene>
<protein>
    <submittedName>
        <fullName evidence="1">Phage gp6-like head-tail connector protein</fullName>
    </submittedName>
</protein>
<dbReference type="EMBL" id="JACRWE010000002">
    <property type="protein sequence ID" value="MBC5996373.1"/>
    <property type="molecule type" value="Genomic_DNA"/>
</dbReference>
<dbReference type="Proteomes" id="UP000609849">
    <property type="component" value="Unassembled WGS sequence"/>
</dbReference>
<evidence type="ECO:0000313" key="2">
    <source>
        <dbReference type="Proteomes" id="UP000609849"/>
    </source>
</evidence>
<evidence type="ECO:0000313" key="1">
    <source>
        <dbReference type="EMBL" id="MBC5996373.1"/>
    </source>
</evidence>
<reference evidence="1 2" key="1">
    <citation type="submission" date="2020-08" db="EMBL/GenBank/DDBJ databases">
        <authorList>
            <person name="Liu C."/>
            <person name="Sun Q."/>
        </authorList>
    </citation>
    <scope>NUCLEOTIDE SEQUENCE [LARGE SCALE GENOMIC DNA]</scope>
    <source>
        <strain evidence="1 2">NSJ-18</strain>
    </source>
</reference>
<proteinExistence type="predicted"/>
<accession>A0ABR7JN82</accession>
<name>A0ABR7JN82_9FIRM</name>
<organism evidence="1 2">
    <name type="scientific">Romboutsia faecis</name>
    <dbReference type="NCBI Taxonomy" id="2764597"/>
    <lineage>
        <taxon>Bacteria</taxon>
        <taxon>Bacillati</taxon>
        <taxon>Bacillota</taxon>
        <taxon>Clostridia</taxon>
        <taxon>Peptostreptococcales</taxon>
        <taxon>Peptostreptococcaceae</taxon>
        <taxon>Romboutsia</taxon>
    </lineage>
</organism>
<comment type="caution">
    <text evidence="1">The sequence shown here is derived from an EMBL/GenBank/DDBJ whole genome shotgun (WGS) entry which is preliminary data.</text>
</comment>